<gene>
    <name evidence="2" type="ORF">DB895_01290</name>
</gene>
<feature type="chain" id="PRO_5015527285" evidence="1">
    <location>
        <begin position="21"/>
        <end position="152"/>
    </location>
</feature>
<keyword evidence="3" id="KW-1185">Reference proteome</keyword>
<dbReference type="OrthoDB" id="675330at2"/>
<feature type="signal peptide" evidence="1">
    <location>
        <begin position="1"/>
        <end position="20"/>
    </location>
</feature>
<comment type="caution">
    <text evidence="2">The sequence shown here is derived from an EMBL/GenBank/DDBJ whole genome shotgun (WGS) entry which is preliminary data.</text>
</comment>
<accession>A0A2U1JQH4</accession>
<evidence type="ECO:0000313" key="3">
    <source>
        <dbReference type="Proteomes" id="UP000245449"/>
    </source>
</evidence>
<evidence type="ECO:0000256" key="1">
    <source>
        <dbReference type="SAM" id="SignalP"/>
    </source>
</evidence>
<sequence length="152" mass="18011">MKTHKLLSIFLLLVAIGTSAQPRFKQKKEQIRALKVAYITDELQLTSDEATKFWPLYYAFDDKQRELKQDKMRSYMNRFESGEVEKMSDKEALNFLNQMESTEDELYQLRKKFIANLKVVLSPIKIIKLKKAEEGFNIKLLKQYRDKGLQRP</sequence>
<organism evidence="2 3">
    <name type="scientific">Flavobacterium psychrotolerans</name>
    <dbReference type="NCBI Taxonomy" id="2169410"/>
    <lineage>
        <taxon>Bacteria</taxon>
        <taxon>Pseudomonadati</taxon>
        <taxon>Bacteroidota</taxon>
        <taxon>Flavobacteriia</taxon>
        <taxon>Flavobacteriales</taxon>
        <taxon>Flavobacteriaceae</taxon>
        <taxon>Flavobacterium</taxon>
    </lineage>
</organism>
<proteinExistence type="predicted"/>
<dbReference type="AlphaFoldDB" id="A0A2U1JQH4"/>
<protein>
    <submittedName>
        <fullName evidence="2">Sensor of ECF-type sigma factor</fullName>
    </submittedName>
</protein>
<keyword evidence="1" id="KW-0732">Signal</keyword>
<dbReference type="Proteomes" id="UP000245449">
    <property type="component" value="Unassembled WGS sequence"/>
</dbReference>
<dbReference type="EMBL" id="QCZI01000001">
    <property type="protein sequence ID" value="PWA07382.1"/>
    <property type="molecule type" value="Genomic_DNA"/>
</dbReference>
<name>A0A2U1JQH4_9FLAO</name>
<reference evidence="2 3" key="1">
    <citation type="submission" date="2018-04" db="EMBL/GenBank/DDBJ databases">
        <title>Flavobacterium sp. nov., isolated from glacier ice.</title>
        <authorList>
            <person name="Liu Q."/>
            <person name="Xin Y.-H."/>
        </authorList>
    </citation>
    <scope>NUCLEOTIDE SEQUENCE [LARGE SCALE GENOMIC DNA]</scope>
    <source>
        <strain evidence="2 3">RB1R5</strain>
    </source>
</reference>
<evidence type="ECO:0000313" key="2">
    <source>
        <dbReference type="EMBL" id="PWA07382.1"/>
    </source>
</evidence>
<dbReference type="RefSeq" id="WP_116723528.1">
    <property type="nucleotide sequence ID" value="NZ_QCZI01000001.1"/>
</dbReference>